<sequence length="221" mass="24947">MTNLIKGAKMTKDQCCVLKHLTVGETGGFEKAGELGDGEFLDALIGKGLVWMLDWAGEDETGDVGKFISSRLGALQSGVSLECDKIYARLEKEAKKEDFERGDASLFLMNEFQKALKKSDFRLFTLGLHSDAYYLLVAHKDAEKDFKKLGKREELFWDIAPWGKRRKRQILYVINCECGEMSAWQLDADEPSPRDEVCEVCGRVLFDADGNAMQPLEKEFI</sequence>
<dbReference type="EMBL" id="ACVQ01000028">
    <property type="protein sequence ID" value="EET79049.1"/>
    <property type="molecule type" value="Genomic_DNA"/>
</dbReference>
<proteinExistence type="predicted"/>
<organism evidence="2 3">
    <name type="scientific">Campylobacter showae RM3277</name>
    <dbReference type="NCBI Taxonomy" id="553219"/>
    <lineage>
        <taxon>Bacteria</taxon>
        <taxon>Pseudomonadati</taxon>
        <taxon>Campylobacterota</taxon>
        <taxon>Epsilonproteobacteria</taxon>
        <taxon>Campylobacterales</taxon>
        <taxon>Campylobacteraceae</taxon>
        <taxon>Campylobacter</taxon>
    </lineage>
</organism>
<comment type="caution">
    <text evidence="2">The sequence shown here is derived from an EMBL/GenBank/DDBJ whole genome shotgun (WGS) entry which is preliminary data.</text>
</comment>
<dbReference type="STRING" id="553219.CAMSH0001_1129"/>
<keyword evidence="3" id="KW-1185">Reference proteome</keyword>
<feature type="domain" description="DUF6630" evidence="1">
    <location>
        <begin position="39"/>
        <end position="152"/>
    </location>
</feature>
<gene>
    <name evidence="2" type="ORF">CAMSH0001_1129</name>
</gene>
<dbReference type="InterPro" id="IPR046582">
    <property type="entry name" value="DUF6630"/>
</dbReference>
<dbReference type="eggNOG" id="ENOG503029D">
    <property type="taxonomic scope" value="Bacteria"/>
</dbReference>
<accession>C6RI19</accession>
<dbReference type="Proteomes" id="UP000003107">
    <property type="component" value="Unassembled WGS sequence"/>
</dbReference>
<dbReference type="Pfam" id="PF20335">
    <property type="entry name" value="DUF6630"/>
    <property type="match status" value="1"/>
</dbReference>
<reference evidence="2 3" key="1">
    <citation type="submission" date="2009-07" db="EMBL/GenBank/DDBJ databases">
        <authorList>
            <person name="Madupu R."/>
            <person name="Sebastian Y."/>
            <person name="Durkin A.S."/>
            <person name="Torralba M."/>
            <person name="Methe B."/>
            <person name="Sutton G.G."/>
            <person name="Strausberg R.L."/>
            <person name="Nelson K.E."/>
        </authorList>
    </citation>
    <scope>NUCLEOTIDE SEQUENCE [LARGE SCALE GENOMIC DNA]</scope>
    <source>
        <strain evidence="2 3">RM3277</strain>
    </source>
</reference>
<name>C6RI19_9BACT</name>
<evidence type="ECO:0000313" key="2">
    <source>
        <dbReference type="EMBL" id="EET79049.1"/>
    </source>
</evidence>
<evidence type="ECO:0000313" key="3">
    <source>
        <dbReference type="Proteomes" id="UP000003107"/>
    </source>
</evidence>
<protein>
    <recommendedName>
        <fullName evidence="1">DUF6630 domain-containing protein</fullName>
    </recommendedName>
</protein>
<evidence type="ECO:0000259" key="1">
    <source>
        <dbReference type="Pfam" id="PF20335"/>
    </source>
</evidence>
<dbReference type="AlphaFoldDB" id="C6RI19"/>